<name>A0A8S9PSE8_BRACR</name>
<proteinExistence type="predicted"/>
<gene>
    <name evidence="2" type="ORF">F2Q69_00048570</name>
</gene>
<dbReference type="EMBL" id="QGKX02001347">
    <property type="protein sequence ID" value="KAF3522800.1"/>
    <property type="molecule type" value="Genomic_DNA"/>
</dbReference>
<feature type="compositionally biased region" description="Basic and acidic residues" evidence="1">
    <location>
        <begin position="344"/>
        <end position="353"/>
    </location>
</feature>
<dbReference type="AlphaFoldDB" id="A0A8S9PSE8"/>
<evidence type="ECO:0000313" key="2">
    <source>
        <dbReference type="EMBL" id="KAF3522800.1"/>
    </source>
</evidence>
<feature type="region of interest" description="Disordered" evidence="1">
    <location>
        <begin position="90"/>
        <end position="122"/>
    </location>
</feature>
<comment type="caution">
    <text evidence="2">The sequence shown here is derived from an EMBL/GenBank/DDBJ whole genome shotgun (WGS) entry which is preliminary data.</text>
</comment>
<evidence type="ECO:0000313" key="3">
    <source>
        <dbReference type="Proteomes" id="UP000712600"/>
    </source>
</evidence>
<organism evidence="2 3">
    <name type="scientific">Brassica cretica</name>
    <name type="common">Mustard</name>
    <dbReference type="NCBI Taxonomy" id="69181"/>
    <lineage>
        <taxon>Eukaryota</taxon>
        <taxon>Viridiplantae</taxon>
        <taxon>Streptophyta</taxon>
        <taxon>Embryophyta</taxon>
        <taxon>Tracheophyta</taxon>
        <taxon>Spermatophyta</taxon>
        <taxon>Magnoliopsida</taxon>
        <taxon>eudicotyledons</taxon>
        <taxon>Gunneridae</taxon>
        <taxon>Pentapetalae</taxon>
        <taxon>rosids</taxon>
        <taxon>malvids</taxon>
        <taxon>Brassicales</taxon>
        <taxon>Brassicaceae</taxon>
        <taxon>Brassiceae</taxon>
        <taxon>Brassica</taxon>
    </lineage>
</organism>
<dbReference type="Proteomes" id="UP000712600">
    <property type="component" value="Unassembled WGS sequence"/>
</dbReference>
<reference evidence="2" key="1">
    <citation type="submission" date="2019-12" db="EMBL/GenBank/DDBJ databases">
        <title>Genome sequencing and annotation of Brassica cretica.</title>
        <authorList>
            <person name="Studholme D.J."/>
            <person name="Sarris P."/>
        </authorList>
    </citation>
    <scope>NUCLEOTIDE SEQUENCE</scope>
    <source>
        <strain evidence="2">PFS-109/04</strain>
        <tissue evidence="2">Leaf</tissue>
    </source>
</reference>
<feature type="region of interest" description="Disordered" evidence="1">
    <location>
        <begin position="335"/>
        <end position="368"/>
    </location>
</feature>
<sequence length="378" mass="41891">MARPRATLESLHVSLESRCGEVKLGFCAGSERFDVAGRSWSRPCVDETIQGISQATAAAYGGCEEPHFQYQNNYQQKPFYNNQQGSYQASQNYSQGFSSKGNQSTQGQAGSSTPDPQESSTDAMLKQILESQTRSEKHIGYELQNLHTKVDGSYNDLNNKFSNLASNFKALEDQFTSLTSTSKRPIGSLQGKSEQHPKEYCNAILSTTSEMLLSDHRKEVNELERLMYGTEVVAKAEAQIVEKVGHRVEANIVTRAEHKAEKPVIENVVKKLKEAQKKVISKFRKDMGDVGVKLPQITNMHDAHVQMMLIKDILAHKEEVGELLDISTMQLDPPLTPKSLPKLETLRRSEDGVRGGASGGDGDIDAMEVEQRLVVTEA</sequence>
<evidence type="ECO:0000256" key="1">
    <source>
        <dbReference type="SAM" id="MobiDB-lite"/>
    </source>
</evidence>
<protein>
    <submittedName>
        <fullName evidence="2">Uncharacterized protein</fullName>
    </submittedName>
</protein>
<accession>A0A8S9PSE8</accession>